<reference evidence="1 2" key="1">
    <citation type="submission" date="2016-10" db="EMBL/GenBank/DDBJ databases">
        <title>Whole genome sequence of hyper active fibrinolysis bacterium Bacillus pumilus strain VV3 isolated from fermented rice.</title>
        <authorList>
            <person name="Mariadas V.A."/>
            <person name="Vijayaraghavan P."/>
            <person name="Dhandapani V."/>
        </authorList>
    </citation>
    <scope>NUCLEOTIDE SEQUENCE [LARGE SCALE GENOMIC DNA]</scope>
    <source>
        <strain evidence="1 2">VV3</strain>
    </source>
</reference>
<evidence type="ECO:0000313" key="1">
    <source>
        <dbReference type="EMBL" id="AOZ89328.1"/>
    </source>
</evidence>
<accession>A0AAC9IIF4</accession>
<gene>
    <name evidence="1" type="ORF">BK049_11900</name>
</gene>
<proteinExistence type="predicted"/>
<organism evidence="1 2">
    <name type="scientific">Bacillus xiamenensis</name>
    <dbReference type="NCBI Taxonomy" id="1178537"/>
    <lineage>
        <taxon>Bacteria</taxon>
        <taxon>Bacillati</taxon>
        <taxon>Bacillota</taxon>
        <taxon>Bacilli</taxon>
        <taxon>Bacillales</taxon>
        <taxon>Bacillaceae</taxon>
        <taxon>Bacillus</taxon>
    </lineage>
</organism>
<sequence>MQKIFNVNCNLDIEEKQKFDELMEKYKKQSLGKLYQADLLRECIRFTYENSGKIEEFKKEIFRLNETVIKQQEELIEKNNMIENALQSLQQ</sequence>
<dbReference type="EMBL" id="CP017786">
    <property type="protein sequence ID" value="AOZ89328.1"/>
    <property type="molecule type" value="Genomic_DNA"/>
</dbReference>
<evidence type="ECO:0000313" key="2">
    <source>
        <dbReference type="Proteomes" id="UP000177709"/>
    </source>
</evidence>
<dbReference type="RefSeq" id="WP_071168604.1">
    <property type="nucleotide sequence ID" value="NZ_CP017786.1"/>
</dbReference>
<protein>
    <submittedName>
        <fullName evidence="1">Uncharacterized protein</fullName>
    </submittedName>
</protein>
<name>A0AAC9IIF4_9BACI</name>
<dbReference type="AlphaFoldDB" id="A0AAC9IIF4"/>
<dbReference type="Proteomes" id="UP000177709">
    <property type="component" value="Chromosome"/>
</dbReference>
<dbReference type="KEGG" id="bxi:BK049_11900"/>